<dbReference type="AlphaFoldDB" id="A0A1M2VB92"/>
<sequence length="364" mass="40295">MSTTASVETQTPLPDRRDASIQTLPLLEPSSSSALSAAPTRDAELWFEDGNLVLIARDVEFQVYRGTLMKHLPVLRDILSQACPEIPPALGISCSVEQRSNRDCTVMRLSDSPEDLRHLLRLFLSGSALNIWALEPTIHQLSAYIRLGLKYQCAQAVDLSLAYLKKWYTDTRDAWFGVSDLHPPKFEPVHTIAVVNLARLAGPAGASILPAALMVCCMLEAEVVTGFAREDGSQETLAPDDLGRVFAAKARLLQANVKATHRVFGQTVSPHCKRPKTCAAVLAHLLGKLVDDETVIESLRWSSLWGTYIDKIDADGEDGRRQLCAQCHRMISYIRPEEFQRELFNDLPSMMGVTVENWAGKLAD</sequence>
<organism evidence="1 2">
    <name type="scientific">Trametes pubescens</name>
    <name type="common">White-rot fungus</name>
    <dbReference type="NCBI Taxonomy" id="154538"/>
    <lineage>
        <taxon>Eukaryota</taxon>
        <taxon>Fungi</taxon>
        <taxon>Dikarya</taxon>
        <taxon>Basidiomycota</taxon>
        <taxon>Agaricomycotina</taxon>
        <taxon>Agaricomycetes</taxon>
        <taxon>Polyporales</taxon>
        <taxon>Polyporaceae</taxon>
        <taxon>Trametes</taxon>
    </lineage>
</organism>
<comment type="caution">
    <text evidence="1">The sequence shown here is derived from an EMBL/GenBank/DDBJ whole genome shotgun (WGS) entry which is preliminary data.</text>
</comment>
<dbReference type="STRING" id="154538.A0A1M2VB92"/>
<accession>A0A1M2VB92</accession>
<gene>
    <name evidence="1" type="ORF">TRAPUB_4342</name>
</gene>
<keyword evidence="2" id="KW-1185">Reference proteome</keyword>
<reference evidence="1 2" key="1">
    <citation type="submission" date="2016-10" db="EMBL/GenBank/DDBJ databases">
        <title>Genome sequence of the basidiomycete white-rot fungus Trametes pubescens.</title>
        <authorList>
            <person name="Makela M.R."/>
            <person name="Granchi Z."/>
            <person name="Peng M."/>
            <person name="De Vries R.P."/>
            <person name="Grigoriev I."/>
            <person name="Riley R."/>
            <person name="Hilden K."/>
        </authorList>
    </citation>
    <scope>NUCLEOTIDE SEQUENCE [LARGE SCALE GENOMIC DNA]</scope>
    <source>
        <strain evidence="1 2">FBCC735</strain>
    </source>
</reference>
<evidence type="ECO:0008006" key="3">
    <source>
        <dbReference type="Google" id="ProtNLM"/>
    </source>
</evidence>
<evidence type="ECO:0000313" key="1">
    <source>
        <dbReference type="EMBL" id="OJT04898.1"/>
    </source>
</evidence>
<dbReference type="OrthoDB" id="3036049at2759"/>
<evidence type="ECO:0000313" key="2">
    <source>
        <dbReference type="Proteomes" id="UP000184267"/>
    </source>
</evidence>
<dbReference type="OMA" id="CHRMISY"/>
<protein>
    <recommendedName>
        <fullName evidence="3">BTB domain-containing protein</fullName>
    </recommendedName>
</protein>
<name>A0A1M2VB92_TRAPU</name>
<proteinExistence type="predicted"/>
<dbReference type="EMBL" id="MNAD01001507">
    <property type="protein sequence ID" value="OJT04898.1"/>
    <property type="molecule type" value="Genomic_DNA"/>
</dbReference>
<dbReference type="Proteomes" id="UP000184267">
    <property type="component" value="Unassembled WGS sequence"/>
</dbReference>